<dbReference type="EMBL" id="JACMSC010000004">
    <property type="protein sequence ID" value="KAG6523501.1"/>
    <property type="molecule type" value="Genomic_DNA"/>
</dbReference>
<evidence type="ECO:0000313" key="2">
    <source>
        <dbReference type="Proteomes" id="UP000734854"/>
    </source>
</evidence>
<protein>
    <submittedName>
        <fullName evidence="1">Uncharacterized protein</fullName>
    </submittedName>
</protein>
<reference evidence="1 2" key="1">
    <citation type="submission" date="2020-08" db="EMBL/GenBank/DDBJ databases">
        <title>Plant Genome Project.</title>
        <authorList>
            <person name="Zhang R.-G."/>
        </authorList>
    </citation>
    <scope>NUCLEOTIDE SEQUENCE [LARGE SCALE GENOMIC DNA]</scope>
    <source>
        <tissue evidence="1">Rhizome</tissue>
    </source>
</reference>
<accession>A0A8J5LU50</accession>
<dbReference type="Proteomes" id="UP000734854">
    <property type="component" value="Unassembled WGS sequence"/>
</dbReference>
<evidence type="ECO:0000313" key="1">
    <source>
        <dbReference type="EMBL" id="KAG6523501.1"/>
    </source>
</evidence>
<organism evidence="1 2">
    <name type="scientific">Zingiber officinale</name>
    <name type="common">Ginger</name>
    <name type="synonym">Amomum zingiber</name>
    <dbReference type="NCBI Taxonomy" id="94328"/>
    <lineage>
        <taxon>Eukaryota</taxon>
        <taxon>Viridiplantae</taxon>
        <taxon>Streptophyta</taxon>
        <taxon>Embryophyta</taxon>
        <taxon>Tracheophyta</taxon>
        <taxon>Spermatophyta</taxon>
        <taxon>Magnoliopsida</taxon>
        <taxon>Liliopsida</taxon>
        <taxon>Zingiberales</taxon>
        <taxon>Zingiberaceae</taxon>
        <taxon>Zingiber</taxon>
    </lineage>
</organism>
<gene>
    <name evidence="1" type="ORF">ZIOFF_013361</name>
</gene>
<keyword evidence="2" id="KW-1185">Reference proteome</keyword>
<comment type="caution">
    <text evidence="1">The sequence shown here is derived from an EMBL/GenBank/DDBJ whole genome shotgun (WGS) entry which is preliminary data.</text>
</comment>
<proteinExistence type="predicted"/>
<sequence>MTDPRLRDMLFKMTNLSSLAGLITAAGEKLGVEKAVRQAVSKPGTECRNEACWWSTKLIFGHLQRYEKTRISIQICNGIASQTNLVELDLADIQIGPSQCPKTIWQCHFGDYLSIFGYTKHELSLRRGLQFGELGVRRTNRDNPEGTQVRIVQK</sequence>
<dbReference type="AlphaFoldDB" id="A0A8J5LU50"/>
<name>A0A8J5LU50_ZINOF</name>